<feature type="region of interest" description="Disordered" evidence="2">
    <location>
        <begin position="302"/>
        <end position="321"/>
    </location>
</feature>
<evidence type="ECO:0000313" key="6">
    <source>
        <dbReference type="Proteomes" id="UP000229641"/>
    </source>
</evidence>
<organism evidence="5 6">
    <name type="scientific">Candidatus Ghiorseimicrobium undicola</name>
    <dbReference type="NCBI Taxonomy" id="1974746"/>
    <lineage>
        <taxon>Bacteria</taxon>
        <taxon>Pseudomonadati</taxon>
        <taxon>Candidatus Omnitrophota</taxon>
        <taxon>Candidatus Ghiorseimicrobium</taxon>
    </lineage>
</organism>
<dbReference type="EMBL" id="PCWA01000035">
    <property type="protein sequence ID" value="PIQ89521.1"/>
    <property type="molecule type" value="Genomic_DNA"/>
</dbReference>
<dbReference type="PANTHER" id="PTHR35038:SF6">
    <property type="entry name" value="SURFACE LOCALIZED DECAHEME CYTOCHROME C LIPOPROTEIN"/>
    <property type="match status" value="1"/>
</dbReference>
<protein>
    <recommendedName>
        <fullName evidence="4">Doubled CXXCH motif domain-containing protein</fullName>
    </recommendedName>
</protein>
<name>A0A2H0LYR0_9BACT</name>
<comment type="caution">
    <text evidence="5">The sequence shown here is derived from an EMBL/GenBank/DDBJ whole genome shotgun (WGS) entry which is preliminary data.</text>
</comment>
<feature type="chain" id="PRO_5013735726" description="Doubled CXXCH motif domain-containing protein" evidence="3">
    <location>
        <begin position="24"/>
        <end position="366"/>
    </location>
</feature>
<sequence>MKKVFVLLAGFIFVVAAYGTAVAGVANTDHDMYAEGKGTDPNVCGYCHIPHNAVGNKIWSDWGNEAQLTSGPSSPIGNMCYTCHDGTATNAGQTTVFNTALQQHKVGGTADCNSCHTVHDNTNGKFVGIVATQSANTEFATYCETCHDATQYPGAEIHGDHIAGSEHPYKDTGALLDTSCNACHQMHGAVNYTTGSLTNPILKADNTDSAFCAGCHPAKIQATSGANKHPANLTSGGAWGKVDCQACHDVHQPNDPGRPFVLLDDNVDSAYCLSCHDASSTTNGPKIGANSHPVGVGFSVTPTDPTLTPAGDAIDDNNTGGPDYPGNSSSIVCESCHSIHSKGVAAPLLRITAGAGTLCINCHPNK</sequence>
<accession>A0A2H0LYR0</accession>
<dbReference type="Proteomes" id="UP000229641">
    <property type="component" value="Unassembled WGS sequence"/>
</dbReference>
<dbReference type="PANTHER" id="PTHR35038">
    <property type="entry name" value="DISSIMILATORY SULFITE REDUCTASE SIRA"/>
    <property type="match status" value="1"/>
</dbReference>
<dbReference type="InterPro" id="IPR010177">
    <property type="entry name" value="Paired_CXXCH_1"/>
</dbReference>
<reference evidence="5 6" key="1">
    <citation type="submission" date="2017-09" db="EMBL/GenBank/DDBJ databases">
        <title>Depth-based differentiation of microbial function through sediment-hosted aquifers and enrichment of novel symbionts in the deep terrestrial subsurface.</title>
        <authorList>
            <person name="Probst A.J."/>
            <person name="Ladd B."/>
            <person name="Jarett J.K."/>
            <person name="Geller-Mcgrath D.E."/>
            <person name="Sieber C.M."/>
            <person name="Emerson J.B."/>
            <person name="Anantharaman K."/>
            <person name="Thomas B.C."/>
            <person name="Malmstrom R."/>
            <person name="Stieglmeier M."/>
            <person name="Klingl A."/>
            <person name="Woyke T."/>
            <person name="Ryan C.M."/>
            <person name="Banfield J.F."/>
        </authorList>
    </citation>
    <scope>NUCLEOTIDE SEQUENCE [LARGE SCALE GENOMIC DNA]</scope>
    <source>
        <strain evidence="5">CG11_big_fil_rev_8_21_14_0_20_42_13</strain>
    </source>
</reference>
<dbReference type="GO" id="GO:0016491">
    <property type="term" value="F:oxidoreductase activity"/>
    <property type="evidence" value="ECO:0007669"/>
    <property type="project" value="TreeGrafter"/>
</dbReference>
<dbReference type="Pfam" id="PF09699">
    <property type="entry name" value="Paired_CXXCH_1"/>
    <property type="match status" value="2"/>
</dbReference>
<dbReference type="InterPro" id="IPR036280">
    <property type="entry name" value="Multihaem_cyt_sf"/>
</dbReference>
<evidence type="ECO:0000256" key="3">
    <source>
        <dbReference type="SAM" id="SignalP"/>
    </source>
</evidence>
<feature type="domain" description="Doubled CXXCH motif" evidence="4">
    <location>
        <begin position="333"/>
        <end position="366"/>
    </location>
</feature>
<feature type="domain" description="Doubled CXXCH motif" evidence="4">
    <location>
        <begin position="104"/>
        <end position="150"/>
    </location>
</feature>
<dbReference type="AlphaFoldDB" id="A0A2H0LYR0"/>
<evidence type="ECO:0000259" key="4">
    <source>
        <dbReference type="Pfam" id="PF09699"/>
    </source>
</evidence>
<evidence type="ECO:0000256" key="1">
    <source>
        <dbReference type="ARBA" id="ARBA00022729"/>
    </source>
</evidence>
<gene>
    <name evidence="5" type="ORF">COV72_02540</name>
</gene>
<keyword evidence="1 3" id="KW-0732">Signal</keyword>
<proteinExistence type="predicted"/>
<feature type="signal peptide" evidence="3">
    <location>
        <begin position="1"/>
        <end position="23"/>
    </location>
</feature>
<dbReference type="SUPFAM" id="SSF48695">
    <property type="entry name" value="Multiheme cytochromes"/>
    <property type="match status" value="2"/>
</dbReference>
<dbReference type="InterPro" id="IPR051829">
    <property type="entry name" value="Multiheme_Cytochr_ET"/>
</dbReference>
<dbReference type="Gene3D" id="1.10.1130.10">
    <property type="entry name" value="Flavocytochrome C3, Chain A"/>
    <property type="match status" value="2"/>
</dbReference>
<evidence type="ECO:0000313" key="5">
    <source>
        <dbReference type="EMBL" id="PIQ89521.1"/>
    </source>
</evidence>
<evidence type="ECO:0000256" key="2">
    <source>
        <dbReference type="SAM" id="MobiDB-lite"/>
    </source>
</evidence>